<organism evidence="7 8">
    <name type="scientific">Habropoda laboriosa</name>
    <dbReference type="NCBI Taxonomy" id="597456"/>
    <lineage>
        <taxon>Eukaryota</taxon>
        <taxon>Metazoa</taxon>
        <taxon>Ecdysozoa</taxon>
        <taxon>Arthropoda</taxon>
        <taxon>Hexapoda</taxon>
        <taxon>Insecta</taxon>
        <taxon>Pterygota</taxon>
        <taxon>Neoptera</taxon>
        <taxon>Endopterygota</taxon>
        <taxon>Hymenoptera</taxon>
        <taxon>Apocrita</taxon>
        <taxon>Aculeata</taxon>
        <taxon>Apoidea</taxon>
        <taxon>Anthophila</taxon>
        <taxon>Apidae</taxon>
        <taxon>Habropoda</taxon>
    </lineage>
</organism>
<dbReference type="AlphaFoldDB" id="A0A0L7RFY5"/>
<feature type="transmembrane region" description="Helical" evidence="6">
    <location>
        <begin position="230"/>
        <end position="250"/>
    </location>
</feature>
<dbReference type="InterPro" id="IPR003689">
    <property type="entry name" value="ZIP"/>
</dbReference>
<feature type="transmembrane region" description="Helical" evidence="6">
    <location>
        <begin position="41"/>
        <end position="64"/>
    </location>
</feature>
<proteinExistence type="predicted"/>
<keyword evidence="2 6" id="KW-0812">Transmembrane</keyword>
<name>A0A0L7RFY5_9HYME</name>
<dbReference type="Proteomes" id="UP000053825">
    <property type="component" value="Unassembled WGS sequence"/>
</dbReference>
<accession>A0A0L7RFY5</accession>
<evidence type="ECO:0000256" key="2">
    <source>
        <dbReference type="ARBA" id="ARBA00022692"/>
    </source>
</evidence>
<dbReference type="GO" id="GO:0005385">
    <property type="term" value="F:zinc ion transmembrane transporter activity"/>
    <property type="evidence" value="ECO:0007669"/>
    <property type="project" value="TreeGrafter"/>
</dbReference>
<evidence type="ECO:0000256" key="4">
    <source>
        <dbReference type="ARBA" id="ARBA00023136"/>
    </source>
</evidence>
<sequence>MMVTVVQAKLASMIIIGVGSFVVGVAPACFVSRVRYLQQKLLLSCTLCFGGGVILATSILHMLPETRESLPKYAELLFSCGYFLLYFVDECVHYFWGRGDQHIPQSQHYDSWNTANQECCRRHSRQPSYTAATRTVRGSSGTDVNTKSPYQANLAGNGTNSWKGTAYGAVQYVPSAPDRYDDEETFLCHGNHSEPCTDSNASLMGLLLALTIHSVLEGLAVGLQKVTSEVFLLVGAVASHKFVVGFCLGLELAGANSTLLRLVLAIFVFSAGSVVGIGAGMLTYRMDKKWTNVLIPILQGLAGGTLLYVTVSEILPRERARWHRNARRFSGIFQLFSSILGFVIIFLIHNYLGT</sequence>
<protein>
    <submittedName>
        <fullName evidence="7">Zinc transporter ZIP3</fullName>
    </submittedName>
</protein>
<evidence type="ECO:0000256" key="6">
    <source>
        <dbReference type="SAM" id="Phobius"/>
    </source>
</evidence>
<reference evidence="7 8" key="1">
    <citation type="submission" date="2015-07" db="EMBL/GenBank/DDBJ databases">
        <title>The genome of Habropoda laboriosa.</title>
        <authorList>
            <person name="Pan H."/>
            <person name="Kapheim K."/>
        </authorList>
    </citation>
    <scope>NUCLEOTIDE SEQUENCE [LARGE SCALE GENOMIC DNA]</scope>
    <source>
        <strain evidence="7">0110345459</strain>
    </source>
</reference>
<dbReference type="PANTHER" id="PTHR11040:SF169">
    <property type="entry name" value="FI24038P1"/>
    <property type="match status" value="1"/>
</dbReference>
<feature type="transmembrane region" description="Helical" evidence="6">
    <location>
        <begin position="262"/>
        <end position="284"/>
    </location>
</feature>
<keyword evidence="8" id="KW-1185">Reference proteome</keyword>
<dbReference type="STRING" id="597456.A0A0L7RFY5"/>
<feature type="region of interest" description="Disordered" evidence="5">
    <location>
        <begin position="123"/>
        <end position="149"/>
    </location>
</feature>
<dbReference type="PANTHER" id="PTHR11040">
    <property type="entry name" value="ZINC/IRON TRANSPORTER"/>
    <property type="match status" value="1"/>
</dbReference>
<evidence type="ECO:0000313" key="7">
    <source>
        <dbReference type="EMBL" id="KOC69748.1"/>
    </source>
</evidence>
<comment type="subcellular location">
    <subcellularLocation>
        <location evidence="1">Membrane</location>
        <topology evidence="1">Multi-pass membrane protein</topology>
    </subcellularLocation>
</comment>
<feature type="compositionally biased region" description="Polar residues" evidence="5">
    <location>
        <begin position="126"/>
        <end position="149"/>
    </location>
</feature>
<keyword evidence="4 6" id="KW-0472">Membrane</keyword>
<evidence type="ECO:0000313" key="8">
    <source>
        <dbReference type="Proteomes" id="UP000053825"/>
    </source>
</evidence>
<feature type="transmembrane region" description="Helical" evidence="6">
    <location>
        <begin position="332"/>
        <end position="352"/>
    </location>
</feature>
<dbReference type="OrthoDB" id="448280at2759"/>
<keyword evidence="3 6" id="KW-1133">Transmembrane helix</keyword>
<dbReference type="Pfam" id="PF02535">
    <property type="entry name" value="Zip"/>
    <property type="match status" value="1"/>
</dbReference>
<evidence type="ECO:0000256" key="5">
    <source>
        <dbReference type="SAM" id="MobiDB-lite"/>
    </source>
</evidence>
<gene>
    <name evidence="7" type="ORF">WH47_07488</name>
</gene>
<evidence type="ECO:0000256" key="3">
    <source>
        <dbReference type="ARBA" id="ARBA00022989"/>
    </source>
</evidence>
<dbReference type="GO" id="GO:0005886">
    <property type="term" value="C:plasma membrane"/>
    <property type="evidence" value="ECO:0007669"/>
    <property type="project" value="TreeGrafter"/>
</dbReference>
<dbReference type="EMBL" id="KQ414599">
    <property type="protein sequence ID" value="KOC69748.1"/>
    <property type="molecule type" value="Genomic_DNA"/>
</dbReference>
<feature type="transmembrane region" description="Helical" evidence="6">
    <location>
        <begin position="203"/>
        <end position="224"/>
    </location>
</feature>
<feature type="transmembrane region" description="Helical" evidence="6">
    <location>
        <begin position="12"/>
        <end position="34"/>
    </location>
</feature>
<evidence type="ECO:0000256" key="1">
    <source>
        <dbReference type="ARBA" id="ARBA00004141"/>
    </source>
</evidence>
<feature type="transmembrane region" description="Helical" evidence="6">
    <location>
        <begin position="290"/>
        <end position="311"/>
    </location>
</feature>